<name>A0A6L2N8I2_TANCI</name>
<reference evidence="1" key="1">
    <citation type="journal article" date="2019" name="Sci. Rep.">
        <title>Draft genome of Tanacetum cinerariifolium, the natural source of mosquito coil.</title>
        <authorList>
            <person name="Yamashiro T."/>
            <person name="Shiraishi A."/>
            <person name="Satake H."/>
            <person name="Nakayama K."/>
        </authorList>
    </citation>
    <scope>NUCLEOTIDE SEQUENCE</scope>
</reference>
<accession>A0A6L2N8I2</accession>
<sequence>MTNDTTRTNAPEVAASQVRRGRLRMGMIEYDVRTLEARVDVAELRFEILQLALVDVGEEIMNLRTRVSALEQRAWESQ</sequence>
<evidence type="ECO:0000313" key="1">
    <source>
        <dbReference type="EMBL" id="GEU82518.1"/>
    </source>
</evidence>
<gene>
    <name evidence="1" type="ORF">Tci_054496</name>
</gene>
<protein>
    <submittedName>
        <fullName evidence="1">Uncharacterized protein</fullName>
    </submittedName>
</protein>
<organism evidence="1">
    <name type="scientific">Tanacetum cinerariifolium</name>
    <name type="common">Dalmatian daisy</name>
    <name type="synonym">Chrysanthemum cinerariifolium</name>
    <dbReference type="NCBI Taxonomy" id="118510"/>
    <lineage>
        <taxon>Eukaryota</taxon>
        <taxon>Viridiplantae</taxon>
        <taxon>Streptophyta</taxon>
        <taxon>Embryophyta</taxon>
        <taxon>Tracheophyta</taxon>
        <taxon>Spermatophyta</taxon>
        <taxon>Magnoliopsida</taxon>
        <taxon>eudicotyledons</taxon>
        <taxon>Gunneridae</taxon>
        <taxon>Pentapetalae</taxon>
        <taxon>asterids</taxon>
        <taxon>campanulids</taxon>
        <taxon>Asterales</taxon>
        <taxon>Asteraceae</taxon>
        <taxon>Asteroideae</taxon>
        <taxon>Anthemideae</taxon>
        <taxon>Anthemidinae</taxon>
        <taxon>Tanacetum</taxon>
    </lineage>
</organism>
<dbReference type="AlphaFoldDB" id="A0A6L2N8I2"/>
<dbReference type="EMBL" id="BKCJ010008495">
    <property type="protein sequence ID" value="GEU82518.1"/>
    <property type="molecule type" value="Genomic_DNA"/>
</dbReference>
<proteinExistence type="predicted"/>
<comment type="caution">
    <text evidence="1">The sequence shown here is derived from an EMBL/GenBank/DDBJ whole genome shotgun (WGS) entry which is preliminary data.</text>
</comment>